<dbReference type="PANTHER" id="PTHR38687">
    <property type="entry name" value="CELL DIVISION PROTEIN DEDD-RELATED"/>
    <property type="match status" value="1"/>
</dbReference>
<evidence type="ECO:0000256" key="1">
    <source>
        <dbReference type="SAM" id="MobiDB-lite"/>
    </source>
</evidence>
<dbReference type="RefSeq" id="WP_143856260.1">
    <property type="nucleotide sequence ID" value="NZ_CP041730.1"/>
</dbReference>
<dbReference type="SUPFAM" id="SSF110997">
    <property type="entry name" value="Sporulation related repeat"/>
    <property type="match status" value="1"/>
</dbReference>
<dbReference type="GO" id="GO:0030428">
    <property type="term" value="C:cell septum"/>
    <property type="evidence" value="ECO:0007669"/>
    <property type="project" value="TreeGrafter"/>
</dbReference>
<feature type="region of interest" description="Disordered" evidence="1">
    <location>
        <begin position="102"/>
        <end position="163"/>
    </location>
</feature>
<evidence type="ECO:0000313" key="4">
    <source>
        <dbReference type="EMBL" id="QDQ25335.1"/>
    </source>
</evidence>
<dbReference type="InterPro" id="IPR036680">
    <property type="entry name" value="SPOR-like_sf"/>
</dbReference>
<accession>A0A516SB12</accession>
<dbReference type="PROSITE" id="PS51724">
    <property type="entry name" value="SPOR"/>
    <property type="match status" value="1"/>
</dbReference>
<protein>
    <submittedName>
        <fullName evidence="4">SPOR domain-containing protein</fullName>
    </submittedName>
</protein>
<feature type="compositionally biased region" description="Basic and acidic residues" evidence="1">
    <location>
        <begin position="152"/>
        <end position="163"/>
    </location>
</feature>
<keyword evidence="2" id="KW-0472">Membrane</keyword>
<dbReference type="Proteomes" id="UP000317550">
    <property type="component" value="Chromosome"/>
</dbReference>
<dbReference type="AlphaFoldDB" id="A0A516SB12"/>
<dbReference type="PANTHER" id="PTHR38687:SF1">
    <property type="entry name" value="CELL DIVISION PROTEIN DEDD"/>
    <property type="match status" value="1"/>
</dbReference>
<organism evidence="4 5">
    <name type="scientific">Chitinimonas arctica</name>
    <dbReference type="NCBI Taxonomy" id="2594795"/>
    <lineage>
        <taxon>Bacteria</taxon>
        <taxon>Pseudomonadati</taxon>
        <taxon>Pseudomonadota</taxon>
        <taxon>Betaproteobacteria</taxon>
        <taxon>Neisseriales</taxon>
        <taxon>Chitinibacteraceae</taxon>
        <taxon>Chitinimonas</taxon>
    </lineage>
</organism>
<reference evidence="5" key="1">
    <citation type="submission" date="2019-07" db="EMBL/GenBank/DDBJ databases">
        <title>Chitinimonas sp. nov., isolated from Ny-Alesund, arctica soil.</title>
        <authorList>
            <person name="Xu Q."/>
            <person name="Peng F."/>
        </authorList>
    </citation>
    <scope>NUCLEOTIDE SEQUENCE [LARGE SCALE GENOMIC DNA]</scope>
    <source>
        <strain evidence="5">R3-44</strain>
    </source>
</reference>
<sequence>MADAPISEELTTLKKRARRRLVGAIALVLLALAVLWTVMDDKPPQSLATQGVAIVSTSPELASTVAPLPAPVQAMPPAQAPVNTVPPVKPLPATAPVATPLPDPAPVVKPTPKPVERVAEKPVEKPVEKPAAAKPDIKKDPARILAGVDDDAPSRKPATEDKASEKFFLQLGAFADKDKALGLQAKAKEAGVGVQTESIKTDKGALTRLRAGPYASHEAAEKARAKLSGAGVSSNIVGK</sequence>
<keyword evidence="5" id="KW-1185">Reference proteome</keyword>
<feature type="compositionally biased region" description="Basic and acidic residues" evidence="1">
    <location>
        <begin position="114"/>
        <end position="128"/>
    </location>
</feature>
<feature type="compositionally biased region" description="Pro residues" evidence="1">
    <location>
        <begin position="102"/>
        <end position="113"/>
    </location>
</feature>
<feature type="domain" description="SPOR" evidence="3">
    <location>
        <begin position="161"/>
        <end position="239"/>
    </location>
</feature>
<gene>
    <name evidence="4" type="ORF">FNU76_02615</name>
</gene>
<dbReference type="EMBL" id="CP041730">
    <property type="protein sequence ID" value="QDQ25335.1"/>
    <property type="molecule type" value="Genomic_DNA"/>
</dbReference>
<keyword evidence="2" id="KW-0812">Transmembrane</keyword>
<dbReference type="OrthoDB" id="8563804at2"/>
<dbReference type="Gene3D" id="3.30.70.1070">
    <property type="entry name" value="Sporulation related repeat"/>
    <property type="match status" value="1"/>
</dbReference>
<evidence type="ECO:0000313" key="5">
    <source>
        <dbReference type="Proteomes" id="UP000317550"/>
    </source>
</evidence>
<evidence type="ECO:0000259" key="3">
    <source>
        <dbReference type="PROSITE" id="PS51724"/>
    </source>
</evidence>
<dbReference type="GO" id="GO:0042834">
    <property type="term" value="F:peptidoglycan binding"/>
    <property type="evidence" value="ECO:0007669"/>
    <property type="project" value="InterPro"/>
</dbReference>
<dbReference type="InterPro" id="IPR052521">
    <property type="entry name" value="Cell_div_SPOR-domain"/>
</dbReference>
<dbReference type="InterPro" id="IPR007730">
    <property type="entry name" value="SPOR-like_dom"/>
</dbReference>
<keyword evidence="2" id="KW-1133">Transmembrane helix</keyword>
<dbReference type="Pfam" id="PF05036">
    <property type="entry name" value="SPOR"/>
    <property type="match status" value="1"/>
</dbReference>
<dbReference type="KEGG" id="cari:FNU76_02615"/>
<evidence type="ECO:0000256" key="2">
    <source>
        <dbReference type="SAM" id="Phobius"/>
    </source>
</evidence>
<proteinExistence type="predicted"/>
<name>A0A516SB12_9NEIS</name>
<dbReference type="GO" id="GO:0032153">
    <property type="term" value="C:cell division site"/>
    <property type="evidence" value="ECO:0007669"/>
    <property type="project" value="TreeGrafter"/>
</dbReference>
<dbReference type="GO" id="GO:0032506">
    <property type="term" value="P:cytokinetic process"/>
    <property type="evidence" value="ECO:0007669"/>
    <property type="project" value="TreeGrafter"/>
</dbReference>
<feature type="transmembrane region" description="Helical" evidence="2">
    <location>
        <begin position="21"/>
        <end position="39"/>
    </location>
</feature>